<evidence type="ECO:0000313" key="1">
    <source>
        <dbReference type="EMBL" id="SAL23069.1"/>
    </source>
</evidence>
<gene>
    <name evidence="1" type="ORF">AWB65_01253</name>
</gene>
<accession>A0A158FUP0</accession>
<organism evidence="1 2">
    <name type="scientific">Caballeronia humi</name>
    <dbReference type="NCBI Taxonomy" id="326474"/>
    <lineage>
        <taxon>Bacteria</taxon>
        <taxon>Pseudomonadati</taxon>
        <taxon>Pseudomonadota</taxon>
        <taxon>Betaproteobacteria</taxon>
        <taxon>Burkholderiales</taxon>
        <taxon>Burkholderiaceae</taxon>
        <taxon>Caballeronia</taxon>
    </lineage>
</organism>
<proteinExistence type="predicted"/>
<dbReference type="InterPro" id="IPR021317">
    <property type="entry name" value="DUF2917"/>
</dbReference>
<protein>
    <recommendedName>
        <fullName evidence="3">DUF2917 domain-containing protein</fullName>
    </recommendedName>
</protein>
<name>A0A158FUP0_9BURK</name>
<dbReference type="AlphaFoldDB" id="A0A158FUP0"/>
<keyword evidence="2" id="KW-1185">Reference proteome</keyword>
<dbReference type="RefSeq" id="WP_087666294.1">
    <property type="nucleotide sequence ID" value="NZ_FCNW02000003.1"/>
</dbReference>
<sequence length="123" mass="14032">MSEVSQQSQKQSRVARGSRARTVVYFDVQPRQTLSWRVARDAELRVDEASVWLTREGDPYDYWLLPGDVACLARGERVWVSSDAQGPLEVSLTTYRRTGMTQLGRWLARLWPRVARGSNASAF</sequence>
<dbReference type="Pfam" id="PF11142">
    <property type="entry name" value="DUF2917"/>
    <property type="match status" value="1"/>
</dbReference>
<dbReference type="Proteomes" id="UP000054977">
    <property type="component" value="Unassembled WGS sequence"/>
</dbReference>
<comment type="caution">
    <text evidence="1">The sequence shown here is derived from an EMBL/GenBank/DDBJ whole genome shotgun (WGS) entry which is preliminary data.</text>
</comment>
<reference evidence="1" key="1">
    <citation type="submission" date="2016-01" db="EMBL/GenBank/DDBJ databases">
        <authorList>
            <person name="Peeters C."/>
        </authorList>
    </citation>
    <scope>NUCLEOTIDE SEQUENCE [LARGE SCALE GENOMIC DNA]</scope>
    <source>
        <strain evidence="1">LMG 22934</strain>
    </source>
</reference>
<dbReference type="EMBL" id="FCNW02000003">
    <property type="protein sequence ID" value="SAL23069.1"/>
    <property type="molecule type" value="Genomic_DNA"/>
</dbReference>
<dbReference type="OrthoDB" id="9005660at2"/>
<evidence type="ECO:0008006" key="3">
    <source>
        <dbReference type="Google" id="ProtNLM"/>
    </source>
</evidence>
<evidence type="ECO:0000313" key="2">
    <source>
        <dbReference type="Proteomes" id="UP000054977"/>
    </source>
</evidence>